<evidence type="ECO:0000313" key="3">
    <source>
        <dbReference type="EMBL" id="SDF96861.1"/>
    </source>
</evidence>
<keyword evidence="2" id="KW-1133">Transmembrane helix</keyword>
<evidence type="ECO:0000256" key="2">
    <source>
        <dbReference type="SAM" id="Phobius"/>
    </source>
</evidence>
<organism evidence="3 4">
    <name type="scientific">Blastococcus aurantiacus</name>
    <dbReference type="NCBI Taxonomy" id="1550231"/>
    <lineage>
        <taxon>Bacteria</taxon>
        <taxon>Bacillati</taxon>
        <taxon>Actinomycetota</taxon>
        <taxon>Actinomycetes</taxon>
        <taxon>Geodermatophilales</taxon>
        <taxon>Geodermatophilaceae</taxon>
        <taxon>Blastococcus</taxon>
    </lineage>
</organism>
<keyword evidence="4" id="KW-1185">Reference proteome</keyword>
<proteinExistence type="predicted"/>
<evidence type="ECO:0000256" key="1">
    <source>
        <dbReference type="SAM" id="MobiDB-lite"/>
    </source>
</evidence>
<accession>A0A1G7QE92</accession>
<gene>
    <name evidence="3" type="ORF">SAMN05660662_3973</name>
</gene>
<feature type="transmembrane region" description="Helical" evidence="2">
    <location>
        <begin position="201"/>
        <end position="222"/>
    </location>
</feature>
<dbReference type="AlphaFoldDB" id="A0A1G7QE92"/>
<feature type="transmembrane region" description="Helical" evidence="2">
    <location>
        <begin position="228"/>
        <end position="245"/>
    </location>
</feature>
<keyword evidence="2" id="KW-0812">Transmembrane</keyword>
<feature type="transmembrane region" description="Helical" evidence="2">
    <location>
        <begin position="168"/>
        <end position="189"/>
    </location>
</feature>
<feature type="transmembrane region" description="Helical" evidence="2">
    <location>
        <begin position="137"/>
        <end position="156"/>
    </location>
</feature>
<reference evidence="4" key="1">
    <citation type="submission" date="2016-10" db="EMBL/GenBank/DDBJ databases">
        <authorList>
            <person name="Varghese N."/>
            <person name="Submissions S."/>
        </authorList>
    </citation>
    <scope>NUCLEOTIDE SEQUENCE [LARGE SCALE GENOMIC DNA]</scope>
    <source>
        <strain evidence="4">DSM 44268</strain>
    </source>
</reference>
<dbReference type="EMBL" id="FNBT01000009">
    <property type="protein sequence ID" value="SDF96861.1"/>
    <property type="molecule type" value="Genomic_DNA"/>
</dbReference>
<feature type="compositionally biased region" description="Pro residues" evidence="1">
    <location>
        <begin position="1"/>
        <end position="18"/>
    </location>
</feature>
<dbReference type="Proteomes" id="UP000199406">
    <property type="component" value="Unassembled WGS sequence"/>
</dbReference>
<dbReference type="STRING" id="1550231.SAMN05660662_3973"/>
<name>A0A1G7QE92_9ACTN</name>
<feature type="compositionally biased region" description="Low complexity" evidence="1">
    <location>
        <begin position="77"/>
        <end position="89"/>
    </location>
</feature>
<feature type="compositionally biased region" description="Pro residues" evidence="1">
    <location>
        <begin position="37"/>
        <end position="46"/>
    </location>
</feature>
<protein>
    <submittedName>
        <fullName evidence="3">Uncharacterized protein</fullName>
    </submittedName>
</protein>
<feature type="compositionally biased region" description="Pro residues" evidence="1">
    <location>
        <begin position="90"/>
        <end position="102"/>
    </location>
</feature>
<dbReference type="RefSeq" id="WP_091770542.1">
    <property type="nucleotide sequence ID" value="NZ_FNBT01000009.1"/>
</dbReference>
<feature type="region of interest" description="Disordered" evidence="1">
    <location>
        <begin position="1"/>
        <end position="131"/>
    </location>
</feature>
<feature type="compositionally biased region" description="Low complexity" evidence="1">
    <location>
        <begin position="19"/>
        <end position="28"/>
    </location>
</feature>
<evidence type="ECO:0000313" key="4">
    <source>
        <dbReference type="Proteomes" id="UP000199406"/>
    </source>
</evidence>
<keyword evidence="2" id="KW-0472">Membrane</keyword>
<feature type="compositionally biased region" description="Low complexity" evidence="1">
    <location>
        <begin position="47"/>
        <end position="60"/>
    </location>
</feature>
<sequence>MSSPTDPQPPDDAQPPAEPAATAPPRTQEIPVVAPAAPAPQLPPHPAATSPAPVPTVQATGPVGFVPGLPGAPPHPGATAAGATAVGPAAAPPASTPPPQEPGPAAGWPDSLVTGPVPMLEDAAEPPARRTPDRSSLVVLGLVLASLVLLEVGLALRFGGESFWSDIPLWSAFATACTALGLAASASLLPGGRRIGAGTAWRIAAGGLVGLAVFWVLVVLPVVATDRGFLLTAALACLGGALWTGPGRRS</sequence>